<dbReference type="GO" id="GO:0000166">
    <property type="term" value="F:nucleotide binding"/>
    <property type="evidence" value="ECO:0007669"/>
    <property type="project" value="UniProtKB-KW"/>
</dbReference>
<keyword evidence="4" id="KW-0812">Transmembrane</keyword>
<keyword evidence="1" id="KW-0677">Repeat</keyword>
<evidence type="ECO:0000256" key="2">
    <source>
        <dbReference type="ARBA" id="ARBA00022741"/>
    </source>
</evidence>
<dbReference type="GO" id="GO:0006952">
    <property type="term" value="P:defense response"/>
    <property type="evidence" value="ECO:0007669"/>
    <property type="project" value="UniProtKB-KW"/>
</dbReference>
<dbReference type="AlphaFoldDB" id="A0A7C9AIT1"/>
<organism evidence="6">
    <name type="scientific">Opuntia streptacantha</name>
    <name type="common">Prickly pear cactus</name>
    <name type="synonym">Opuntia cardona</name>
    <dbReference type="NCBI Taxonomy" id="393608"/>
    <lineage>
        <taxon>Eukaryota</taxon>
        <taxon>Viridiplantae</taxon>
        <taxon>Streptophyta</taxon>
        <taxon>Embryophyta</taxon>
        <taxon>Tracheophyta</taxon>
        <taxon>Spermatophyta</taxon>
        <taxon>Magnoliopsida</taxon>
        <taxon>eudicotyledons</taxon>
        <taxon>Gunneridae</taxon>
        <taxon>Pentapetalae</taxon>
        <taxon>Caryophyllales</taxon>
        <taxon>Cactineae</taxon>
        <taxon>Cactaceae</taxon>
        <taxon>Opuntioideae</taxon>
        <taxon>Opuntia</taxon>
    </lineage>
</organism>
<dbReference type="InterPro" id="IPR041118">
    <property type="entry name" value="Rx_N"/>
</dbReference>
<sequence length="247" mass="27386">MADALAMEASKGLITEAANGIITAVISRVAEEVKHAWNFERDLKTLEIKLKRIHLLLCGALNSASSNPILDDWLNKVKNVAYDADDLLDVFAFESLKRRVKIESRSVKMSEKLIRYLVDNPIVFRFWMGRRVRELMGAIDGIFGDARELGIKPVEITASNSSASRSVCIADKELDVQREVVSGGSLIGRDDDEAHIVNMLCDPANMKRDLSIFAIVGMAGMFLLFLCGLLLSLLYCPSSVIELILQI</sequence>
<protein>
    <recommendedName>
        <fullName evidence="5">Disease resistance N-terminal domain-containing protein</fullName>
    </recommendedName>
</protein>
<reference evidence="6" key="1">
    <citation type="journal article" date="2013" name="J. Plant Res.">
        <title>Effect of fungi and light on seed germination of three Opuntia species from semiarid lands of central Mexico.</title>
        <authorList>
            <person name="Delgado-Sanchez P."/>
            <person name="Jimenez-Bremont J.F."/>
            <person name="Guerrero-Gonzalez Mde L."/>
            <person name="Flores J."/>
        </authorList>
    </citation>
    <scope>NUCLEOTIDE SEQUENCE</scope>
    <source>
        <tissue evidence="6">Cladode</tissue>
    </source>
</reference>
<feature type="domain" description="Disease resistance N-terminal" evidence="5">
    <location>
        <begin position="23"/>
        <end position="103"/>
    </location>
</feature>
<evidence type="ECO:0000256" key="3">
    <source>
        <dbReference type="ARBA" id="ARBA00022821"/>
    </source>
</evidence>
<keyword evidence="4" id="KW-0472">Membrane</keyword>
<evidence type="ECO:0000256" key="1">
    <source>
        <dbReference type="ARBA" id="ARBA00022737"/>
    </source>
</evidence>
<evidence type="ECO:0000259" key="5">
    <source>
        <dbReference type="Pfam" id="PF18052"/>
    </source>
</evidence>
<evidence type="ECO:0000313" key="6">
    <source>
        <dbReference type="EMBL" id="MBA4669039.1"/>
    </source>
</evidence>
<accession>A0A7C9AIT1</accession>
<dbReference type="Pfam" id="PF18052">
    <property type="entry name" value="Rx_N"/>
    <property type="match status" value="1"/>
</dbReference>
<reference evidence="6" key="2">
    <citation type="submission" date="2020-07" db="EMBL/GenBank/DDBJ databases">
        <authorList>
            <person name="Vera ALvarez R."/>
            <person name="Arias-Moreno D.M."/>
            <person name="Jimenez-Jacinto V."/>
            <person name="Jimenez-Bremont J.F."/>
            <person name="Swaminathan K."/>
            <person name="Moose S.P."/>
            <person name="Guerrero-Gonzalez M.L."/>
            <person name="Marino-Ramirez L."/>
            <person name="Landsman D."/>
            <person name="Rodriguez-Kessler M."/>
            <person name="Delgado-Sanchez P."/>
        </authorList>
    </citation>
    <scope>NUCLEOTIDE SEQUENCE</scope>
    <source>
        <tissue evidence="6">Cladode</tissue>
    </source>
</reference>
<keyword evidence="3" id="KW-0611">Plant defense</keyword>
<keyword evidence="4" id="KW-1133">Transmembrane helix</keyword>
<dbReference type="EMBL" id="GISG01242165">
    <property type="protein sequence ID" value="MBA4669039.1"/>
    <property type="molecule type" value="Transcribed_RNA"/>
</dbReference>
<feature type="transmembrane region" description="Helical" evidence="4">
    <location>
        <begin position="212"/>
        <end position="235"/>
    </location>
</feature>
<evidence type="ECO:0000256" key="4">
    <source>
        <dbReference type="SAM" id="Phobius"/>
    </source>
</evidence>
<name>A0A7C9AIT1_OPUST</name>
<proteinExistence type="predicted"/>
<dbReference type="Gene3D" id="1.20.5.4130">
    <property type="match status" value="1"/>
</dbReference>
<keyword evidence="2" id="KW-0547">Nucleotide-binding</keyword>